<dbReference type="KEGG" id="wfu:AXE80_04140"/>
<dbReference type="RefSeq" id="WP_083194576.1">
    <property type="nucleotide sequence ID" value="NZ_CP014224.1"/>
</dbReference>
<keyword evidence="2" id="KW-1185">Reference proteome</keyword>
<dbReference type="OrthoDB" id="659408at2"/>
<dbReference type="AlphaFoldDB" id="A0A1B1Y453"/>
<dbReference type="EMBL" id="CP014224">
    <property type="protein sequence ID" value="ANW95519.1"/>
    <property type="molecule type" value="Genomic_DNA"/>
</dbReference>
<name>A0A1B1Y453_9FLAO</name>
<evidence type="ECO:0000313" key="1">
    <source>
        <dbReference type="EMBL" id="ANW95519.1"/>
    </source>
</evidence>
<evidence type="ECO:0000313" key="2">
    <source>
        <dbReference type="Proteomes" id="UP000092967"/>
    </source>
</evidence>
<dbReference type="SUPFAM" id="SSF53474">
    <property type="entry name" value="alpha/beta-Hydrolases"/>
    <property type="match status" value="1"/>
</dbReference>
<dbReference type="Gene3D" id="3.40.50.1820">
    <property type="entry name" value="alpha/beta hydrolase"/>
    <property type="match status" value="1"/>
</dbReference>
<sequence length="221" mass="25622">MKTENLTHVYFLPGMSASSAIFERIKLPTEKYKMHFLEWLMPLSKDESLSDYAKRFAKQITAANPILIGVSFGGILAQEIAQIIPCKKIIIISSIKSPTEYSFFFKTVKTTRLYKLYPVTFLNFLEQFLYKKGSSKIKNTLTVYRKFLPIRNKLYTQWAIRSFLLWKGSHNNLPLLHIHGNSDQIIPIKYIKNCEVIKNGTHAMILTKSSSIEQYILRYLA</sequence>
<organism evidence="1 2">
    <name type="scientific">Wenyingzhuangia fucanilytica</name>
    <dbReference type="NCBI Taxonomy" id="1790137"/>
    <lineage>
        <taxon>Bacteria</taxon>
        <taxon>Pseudomonadati</taxon>
        <taxon>Bacteroidota</taxon>
        <taxon>Flavobacteriia</taxon>
        <taxon>Flavobacteriales</taxon>
        <taxon>Flavobacteriaceae</taxon>
        <taxon>Wenyingzhuangia</taxon>
    </lineage>
</organism>
<proteinExistence type="predicted"/>
<dbReference type="STRING" id="1790137.AXE80_04140"/>
<accession>A0A1B1Y453</accession>
<evidence type="ECO:0008006" key="3">
    <source>
        <dbReference type="Google" id="ProtNLM"/>
    </source>
</evidence>
<protein>
    <recommendedName>
        <fullName evidence="3">Alpha/beta hydrolase</fullName>
    </recommendedName>
</protein>
<reference evidence="1 2" key="1">
    <citation type="submission" date="2016-02" db="EMBL/GenBank/DDBJ databases">
        <authorList>
            <person name="Wen L."/>
            <person name="He K."/>
            <person name="Yang H."/>
        </authorList>
    </citation>
    <scope>NUCLEOTIDE SEQUENCE [LARGE SCALE GENOMIC DNA]</scope>
    <source>
        <strain evidence="1 2">CZ1127</strain>
    </source>
</reference>
<dbReference type="Proteomes" id="UP000092967">
    <property type="component" value="Chromosome"/>
</dbReference>
<dbReference type="InterPro" id="IPR029058">
    <property type="entry name" value="AB_hydrolase_fold"/>
</dbReference>
<gene>
    <name evidence="1" type="ORF">AXE80_04140</name>
</gene>